<dbReference type="PANTHER" id="PTHR43806:SF11">
    <property type="entry name" value="CEREVISIN-RELATED"/>
    <property type="match status" value="1"/>
</dbReference>
<comment type="similarity">
    <text evidence="1 5">Belongs to the peptidase S8 family.</text>
</comment>
<feature type="active site" description="Charge relay system" evidence="5">
    <location>
        <position position="225"/>
    </location>
</feature>
<organism evidence="7 8">
    <name type="scientific">Alishewanella longhuensis</name>
    <dbReference type="NCBI Taxonomy" id="1091037"/>
    <lineage>
        <taxon>Bacteria</taxon>
        <taxon>Pseudomonadati</taxon>
        <taxon>Pseudomonadota</taxon>
        <taxon>Gammaproteobacteria</taxon>
        <taxon>Alteromonadales</taxon>
        <taxon>Alteromonadaceae</taxon>
        <taxon>Alishewanella</taxon>
    </lineage>
</organism>
<dbReference type="EMBL" id="BNAO01000003">
    <property type="protein sequence ID" value="GHG67524.1"/>
    <property type="molecule type" value="Genomic_DNA"/>
</dbReference>
<sequence length="438" mass="47270">MMQQGLGQVIPTDPLPSVLPQVTEPLKRTTEQLQQRALQQQLSEKLAEKANLADPLTILPQTLEVLSNTGQLRWREVEVEQGFRAIEREWLLLVSVGEWQQLVSDWPVLPSMVQSEDKLASLGLSLIKIKVPVELDSASALQTKLTAQLAIFAGRNHLYQPQVSMMSELGASTINTAPMCQWPVTLGMIDTAIALDHPALQQQTGHLTILQRNFLPEDVAQSLAHGTAIAGVLAGQHQVAPLLPQLNLFSASAFYPSNLYQQSATLSHIILALDWLAGQEVKIINMSLTGPDNPVLAAIVQQLALKQIILVAAAGNGGPAASPLFPAAYNDVLAVTAVDEQLQLYRWANQGDYIDFAAHGVKVAALRADGEVALQSGTSIATPVVTAAAACLRAQQPELTLAELRLALIAQARDLGKQGKDQQFGYGLITSPLKFELE</sequence>
<feature type="active site" description="Charge relay system" evidence="5">
    <location>
        <position position="190"/>
    </location>
</feature>
<dbReference type="PROSITE" id="PS51892">
    <property type="entry name" value="SUBTILASE"/>
    <property type="match status" value="1"/>
</dbReference>
<keyword evidence="2 5" id="KW-0645">Protease</keyword>
<dbReference type="SUPFAM" id="SSF52743">
    <property type="entry name" value="Subtilisin-like"/>
    <property type="match status" value="1"/>
</dbReference>
<proteinExistence type="inferred from homology"/>
<protein>
    <recommendedName>
        <fullName evidence="6">Peptidase S8/S53 domain-containing protein</fullName>
    </recommendedName>
</protein>
<dbReference type="InterPro" id="IPR036852">
    <property type="entry name" value="Peptidase_S8/S53_dom_sf"/>
</dbReference>
<keyword evidence="4 5" id="KW-0720">Serine protease</keyword>
<evidence type="ECO:0000256" key="4">
    <source>
        <dbReference type="ARBA" id="ARBA00022825"/>
    </source>
</evidence>
<evidence type="ECO:0000313" key="8">
    <source>
        <dbReference type="Proteomes" id="UP000659697"/>
    </source>
</evidence>
<evidence type="ECO:0000256" key="3">
    <source>
        <dbReference type="ARBA" id="ARBA00022801"/>
    </source>
</evidence>
<keyword evidence="8" id="KW-1185">Reference proteome</keyword>
<reference evidence="8" key="1">
    <citation type="journal article" date="2019" name="Int. J. Syst. Evol. Microbiol.">
        <title>The Global Catalogue of Microorganisms (GCM) 10K type strain sequencing project: providing services to taxonomists for standard genome sequencing and annotation.</title>
        <authorList>
            <consortium name="The Broad Institute Genomics Platform"/>
            <consortium name="The Broad Institute Genome Sequencing Center for Infectious Disease"/>
            <person name="Wu L."/>
            <person name="Ma J."/>
        </authorList>
    </citation>
    <scope>NUCLEOTIDE SEQUENCE [LARGE SCALE GENOMIC DNA]</scope>
    <source>
        <strain evidence="8">CGMCC 1.7003</strain>
    </source>
</reference>
<dbReference type="Gene3D" id="3.40.50.200">
    <property type="entry name" value="Peptidase S8/S53 domain"/>
    <property type="match status" value="1"/>
</dbReference>
<accession>A0ABQ3KX75</accession>
<evidence type="ECO:0000256" key="2">
    <source>
        <dbReference type="ARBA" id="ARBA00022670"/>
    </source>
</evidence>
<name>A0ABQ3KX75_9ALTE</name>
<dbReference type="InterPro" id="IPR000209">
    <property type="entry name" value="Peptidase_S8/S53_dom"/>
</dbReference>
<evidence type="ECO:0000256" key="1">
    <source>
        <dbReference type="ARBA" id="ARBA00011073"/>
    </source>
</evidence>
<comment type="caution">
    <text evidence="7">The sequence shown here is derived from an EMBL/GenBank/DDBJ whole genome shotgun (WGS) entry which is preliminary data.</text>
</comment>
<dbReference type="InterPro" id="IPR023828">
    <property type="entry name" value="Peptidase_S8_Ser-AS"/>
</dbReference>
<evidence type="ECO:0000313" key="7">
    <source>
        <dbReference type="EMBL" id="GHG67524.1"/>
    </source>
</evidence>
<gene>
    <name evidence="7" type="ORF">GCM10010919_16270</name>
</gene>
<dbReference type="InterPro" id="IPR050131">
    <property type="entry name" value="Peptidase_S8_subtilisin-like"/>
</dbReference>
<dbReference type="PROSITE" id="PS00138">
    <property type="entry name" value="SUBTILASE_SER"/>
    <property type="match status" value="1"/>
</dbReference>
<evidence type="ECO:0000259" key="6">
    <source>
        <dbReference type="Pfam" id="PF00082"/>
    </source>
</evidence>
<dbReference type="CDD" id="cd05561">
    <property type="entry name" value="Peptidases_S8_4"/>
    <property type="match status" value="1"/>
</dbReference>
<dbReference type="Proteomes" id="UP000659697">
    <property type="component" value="Unassembled WGS sequence"/>
</dbReference>
<dbReference type="Pfam" id="PF00082">
    <property type="entry name" value="Peptidase_S8"/>
    <property type="match status" value="1"/>
</dbReference>
<evidence type="ECO:0000256" key="5">
    <source>
        <dbReference type="PROSITE-ProRule" id="PRU01240"/>
    </source>
</evidence>
<feature type="active site" description="Charge relay system" evidence="5">
    <location>
        <position position="379"/>
    </location>
</feature>
<feature type="domain" description="Peptidase S8/S53" evidence="6">
    <location>
        <begin position="184"/>
        <end position="427"/>
    </location>
</feature>
<dbReference type="PANTHER" id="PTHR43806">
    <property type="entry name" value="PEPTIDASE S8"/>
    <property type="match status" value="1"/>
</dbReference>
<keyword evidence="3 5" id="KW-0378">Hydrolase</keyword>
<dbReference type="PRINTS" id="PR00723">
    <property type="entry name" value="SUBTILISIN"/>
</dbReference>
<dbReference type="InterPro" id="IPR015500">
    <property type="entry name" value="Peptidase_S8_subtilisin-rel"/>
</dbReference>